<dbReference type="SFLD" id="SFLDS00003">
    <property type="entry name" value="Haloacid_Dehalogenase"/>
    <property type="match status" value="1"/>
</dbReference>
<dbReference type="HOGENOM" id="CLU_045011_3_1_2"/>
<dbReference type="InterPro" id="IPR036412">
    <property type="entry name" value="HAD-like_sf"/>
</dbReference>
<dbReference type="InterPro" id="IPR023198">
    <property type="entry name" value="PGP-like_dom2"/>
</dbReference>
<sequence length="200" mass="23293">MILAFDLYGTLFSTQIPGVPREVMDSWRRKQLEYTWRSTLMGEWRDFDEITRMSLRYVREKFNLQMGDEVLEEWRRLKPFPDVEALQNLEAELWVLTNGVERTVNQILRDAGLIHLFKGVFSAERVREYKPSTKLYKTFQGEVGEGILISSNPFDVAGAKRSGMKAVFVRRGEFTLADFMGLEPDSTVDSLWEIQRKLIG</sequence>
<evidence type="ECO:0000256" key="1">
    <source>
        <dbReference type="ARBA" id="ARBA00008106"/>
    </source>
</evidence>
<evidence type="ECO:0000256" key="2">
    <source>
        <dbReference type="ARBA" id="ARBA00022801"/>
    </source>
</evidence>
<dbReference type="SUPFAM" id="SSF56784">
    <property type="entry name" value="HAD-like"/>
    <property type="match status" value="1"/>
</dbReference>
<gene>
    <name evidence="3" type="ORF">MetMK1DRAFT_00008620</name>
</gene>
<proteinExistence type="inferred from homology"/>
<dbReference type="Gene3D" id="1.10.150.240">
    <property type="entry name" value="Putative phosphatase, domain 2"/>
    <property type="match status" value="1"/>
</dbReference>
<dbReference type="STRING" id="671065.MetMK1DRAFT_00008620"/>
<dbReference type="Gene3D" id="3.40.50.1000">
    <property type="entry name" value="HAD superfamily/HAD-like"/>
    <property type="match status" value="1"/>
</dbReference>
<dbReference type="InterPro" id="IPR023214">
    <property type="entry name" value="HAD_sf"/>
</dbReference>
<dbReference type="OrthoDB" id="316978at2157"/>
<dbReference type="PRINTS" id="PR00413">
    <property type="entry name" value="HADHALOGNASE"/>
</dbReference>
<dbReference type="Pfam" id="PF00702">
    <property type="entry name" value="Hydrolase"/>
    <property type="match status" value="1"/>
</dbReference>
<dbReference type="EMBL" id="JH597761">
    <property type="protein sequence ID" value="EHP70360.1"/>
    <property type="molecule type" value="Genomic_DNA"/>
</dbReference>
<protein>
    <submittedName>
        <fullName evidence="3">2-haloalkanoic acid dehalogenase, type II</fullName>
    </submittedName>
</protein>
<evidence type="ECO:0000313" key="4">
    <source>
        <dbReference type="Proteomes" id="UP000003980"/>
    </source>
</evidence>
<dbReference type="CDD" id="cd02588">
    <property type="entry name" value="HAD_L2-DEX"/>
    <property type="match status" value="1"/>
</dbReference>
<dbReference type="NCBIfam" id="TIGR01493">
    <property type="entry name" value="HAD-SF-IA-v2"/>
    <property type="match status" value="1"/>
</dbReference>
<dbReference type="PANTHER" id="PTHR43316">
    <property type="entry name" value="HYDROLASE, HALOACID DELAHOGENASE-RELATED"/>
    <property type="match status" value="1"/>
</dbReference>
<keyword evidence="4" id="KW-1185">Reference proteome</keyword>
<dbReference type="SFLD" id="SFLDG01129">
    <property type="entry name" value="C1.5:_HAD__Beta-PGM__Phosphata"/>
    <property type="match status" value="1"/>
</dbReference>
<dbReference type="RefSeq" id="WP_009071034.1">
    <property type="nucleotide sequence ID" value="NZ_JH597761.1"/>
</dbReference>
<dbReference type="AlphaFoldDB" id="H2C289"/>
<dbReference type="PANTHER" id="PTHR43316:SF3">
    <property type="entry name" value="HALOACID DEHALOGENASE, TYPE II (AFU_ORTHOLOGUE AFUA_2G07750)-RELATED"/>
    <property type="match status" value="1"/>
</dbReference>
<organism evidence="3 4">
    <name type="scientific">Metallosphaera yellowstonensis MK1</name>
    <dbReference type="NCBI Taxonomy" id="671065"/>
    <lineage>
        <taxon>Archaea</taxon>
        <taxon>Thermoproteota</taxon>
        <taxon>Thermoprotei</taxon>
        <taxon>Sulfolobales</taxon>
        <taxon>Sulfolobaceae</taxon>
        <taxon>Metallosphaera</taxon>
    </lineage>
</organism>
<keyword evidence="2" id="KW-0378">Hydrolase</keyword>
<dbReference type="InterPro" id="IPR006439">
    <property type="entry name" value="HAD-SF_hydro_IA"/>
</dbReference>
<dbReference type="InterPro" id="IPR051540">
    <property type="entry name" value="S-2-haloacid_dehalogenase"/>
</dbReference>
<accession>H2C289</accession>
<name>H2C289_9CREN</name>
<comment type="similarity">
    <text evidence="1">Belongs to the HAD-like hydrolase superfamily. S-2-haloalkanoic acid dehalogenase family.</text>
</comment>
<dbReference type="Proteomes" id="UP000003980">
    <property type="component" value="Unassembled WGS sequence"/>
</dbReference>
<dbReference type="InterPro" id="IPR006328">
    <property type="entry name" value="2-HAD"/>
</dbReference>
<dbReference type="NCBIfam" id="TIGR01428">
    <property type="entry name" value="HAD_type_II"/>
    <property type="match status" value="1"/>
</dbReference>
<dbReference type="eggNOG" id="arCOG02291">
    <property type="taxonomic scope" value="Archaea"/>
</dbReference>
<reference evidence="3 4" key="1">
    <citation type="submission" date="2012-01" db="EMBL/GenBank/DDBJ databases">
        <title>Improved High-Quality Draft sequence of Metallosphaera yellowstonensis MK1.</title>
        <authorList>
            <consortium name="US DOE Joint Genome Institute"/>
            <person name="Lucas S."/>
            <person name="Han J."/>
            <person name="Cheng J.-F."/>
            <person name="Goodwin L."/>
            <person name="Pitluck S."/>
            <person name="Peters L."/>
            <person name="Teshima H."/>
            <person name="Detter J.C."/>
            <person name="Han C."/>
            <person name="Tapia R."/>
            <person name="Land M."/>
            <person name="Hauser L."/>
            <person name="Kyrpides N."/>
            <person name="Kozubal M."/>
            <person name="Macur R.E."/>
            <person name="Jay Z."/>
            <person name="Inskeep W."/>
            <person name="Woyke T."/>
        </authorList>
    </citation>
    <scope>NUCLEOTIDE SEQUENCE [LARGE SCALE GENOMIC DNA]</scope>
    <source>
        <strain evidence="3 4">MK1</strain>
    </source>
</reference>
<evidence type="ECO:0000313" key="3">
    <source>
        <dbReference type="EMBL" id="EHP70360.1"/>
    </source>
</evidence>
<dbReference type="GO" id="GO:0019120">
    <property type="term" value="F:hydrolase activity, acting on acid halide bonds, in C-halide compounds"/>
    <property type="evidence" value="ECO:0007669"/>
    <property type="project" value="InterPro"/>
</dbReference>